<name>A0A9P8A6K4_MORAP</name>
<dbReference type="EMBL" id="JAIFTL010000054">
    <property type="protein sequence ID" value="KAG9324874.1"/>
    <property type="molecule type" value="Genomic_DNA"/>
</dbReference>
<feature type="compositionally biased region" description="Polar residues" evidence="1">
    <location>
        <begin position="501"/>
        <end position="512"/>
    </location>
</feature>
<feature type="region of interest" description="Disordered" evidence="1">
    <location>
        <begin position="209"/>
        <end position="255"/>
    </location>
</feature>
<comment type="caution">
    <text evidence="2">The sequence shown here is derived from an EMBL/GenBank/DDBJ whole genome shotgun (WGS) entry which is preliminary data.</text>
</comment>
<feature type="compositionally biased region" description="Polar residues" evidence="1">
    <location>
        <begin position="481"/>
        <end position="494"/>
    </location>
</feature>
<gene>
    <name evidence="2" type="ORF">KVV02_003281</name>
</gene>
<proteinExistence type="predicted"/>
<dbReference type="AlphaFoldDB" id="A0A9P8A6K4"/>
<feature type="compositionally biased region" description="Pro residues" evidence="1">
    <location>
        <begin position="214"/>
        <end position="227"/>
    </location>
</feature>
<feature type="compositionally biased region" description="Low complexity" evidence="1">
    <location>
        <begin position="435"/>
        <end position="446"/>
    </location>
</feature>
<organism evidence="2 3">
    <name type="scientific">Mortierella alpina</name>
    <name type="common">Oleaginous fungus</name>
    <name type="synonym">Mortierella renispora</name>
    <dbReference type="NCBI Taxonomy" id="64518"/>
    <lineage>
        <taxon>Eukaryota</taxon>
        <taxon>Fungi</taxon>
        <taxon>Fungi incertae sedis</taxon>
        <taxon>Mucoromycota</taxon>
        <taxon>Mortierellomycotina</taxon>
        <taxon>Mortierellomycetes</taxon>
        <taxon>Mortierellales</taxon>
        <taxon>Mortierellaceae</taxon>
        <taxon>Mortierella</taxon>
    </lineage>
</organism>
<evidence type="ECO:0000256" key="1">
    <source>
        <dbReference type="SAM" id="MobiDB-lite"/>
    </source>
</evidence>
<feature type="compositionally biased region" description="Low complexity" evidence="1">
    <location>
        <begin position="526"/>
        <end position="539"/>
    </location>
</feature>
<feature type="region of interest" description="Disordered" evidence="1">
    <location>
        <begin position="148"/>
        <end position="192"/>
    </location>
</feature>
<feature type="region of interest" description="Disordered" evidence="1">
    <location>
        <begin position="478"/>
        <end position="577"/>
    </location>
</feature>
<protein>
    <recommendedName>
        <fullName evidence="4">F-box domain-containing protein</fullName>
    </recommendedName>
</protein>
<evidence type="ECO:0000313" key="2">
    <source>
        <dbReference type="EMBL" id="KAG9324874.1"/>
    </source>
</evidence>
<feature type="compositionally biased region" description="Basic and acidic residues" evidence="1">
    <location>
        <begin position="448"/>
        <end position="461"/>
    </location>
</feature>
<feature type="region of interest" description="Disordered" evidence="1">
    <location>
        <begin position="407"/>
        <end position="461"/>
    </location>
</feature>
<sequence length="577" mass="61199">MAFNNNNNNNVGDNGNAAADAMDAMELMDDMDGMDDDIDQIALADLPPDTRVMTMPELAQHIIRYIPISSLQACSGINRMWRQLIDPLPRAFRDYQTAAQEQFESGPRRIHILSYFVLQYGPSVHSMNNSANSYQFIFSCQAQSGSVDSYGSTSSEGRRGGSSSGNYSGEGSSQSHLQRHHTHQPGHDLEPFRSFHTYQSSAIVPNVYFKTGFNPPPSHPSSPPPSLPSARPSTQSHHPTLQHNPPQQPATALQASVSVTQPASSWQSIDQLVAHSSAHTSDSTHHSYEADVSTDSTSSIVLDVSDMSLSPAQLQSSTLAAGLARQSPVLRVVPCPYEHPSDGSISYGSRGSHPTKKDSGTSSGSGNSHETSGSSGGTADAAYLQGLNMVYSTVTASSSTATALPFPGPASASASASSSSSSSSSYTTGLSPPTAYGQYAGSSSAARPHTEPARSRHGKERSIEAQEQYFHALGHHLVQHPSHNQPGQTESSTDLSERMNLDTTSGGDSSDPQPFLAGIEGVPGATASSSYSVTSTTTSLHQRTNPGDFVERDYDADADVETEQSREDDTQGGQESG</sequence>
<feature type="compositionally biased region" description="Low complexity" evidence="1">
    <location>
        <begin position="410"/>
        <end position="425"/>
    </location>
</feature>
<accession>A0A9P8A6K4</accession>
<feature type="compositionally biased region" description="Low complexity" evidence="1">
    <location>
        <begin position="360"/>
        <end position="373"/>
    </location>
</feature>
<reference evidence="2" key="1">
    <citation type="submission" date="2021-07" db="EMBL/GenBank/DDBJ databases">
        <title>Draft genome of Mortierella alpina, strain LL118, isolated from an aspen leaf litter sample.</title>
        <authorList>
            <person name="Yang S."/>
            <person name="Vinatzer B.A."/>
        </authorList>
    </citation>
    <scope>NUCLEOTIDE SEQUENCE</scope>
    <source>
        <strain evidence="2">LL118</strain>
    </source>
</reference>
<feature type="region of interest" description="Disordered" evidence="1">
    <location>
        <begin position="341"/>
        <end position="377"/>
    </location>
</feature>
<dbReference type="Proteomes" id="UP000717515">
    <property type="component" value="Unassembled WGS sequence"/>
</dbReference>
<feature type="compositionally biased region" description="Low complexity" evidence="1">
    <location>
        <begin position="164"/>
        <end position="175"/>
    </location>
</feature>
<evidence type="ECO:0000313" key="3">
    <source>
        <dbReference type="Proteomes" id="UP000717515"/>
    </source>
</evidence>
<feature type="compositionally biased region" description="Polar residues" evidence="1">
    <location>
        <begin position="234"/>
        <end position="255"/>
    </location>
</feature>
<evidence type="ECO:0008006" key="4">
    <source>
        <dbReference type="Google" id="ProtNLM"/>
    </source>
</evidence>